<evidence type="ECO:0000313" key="1">
    <source>
        <dbReference type="EMBL" id="KKB55718.1"/>
    </source>
</evidence>
<comment type="caution">
    <text evidence="1">The sequence shown here is derived from an EMBL/GenBank/DDBJ whole genome shotgun (WGS) entry which is preliminary data.</text>
</comment>
<gene>
    <name evidence="1" type="ORF">HMPREF1536_03192</name>
</gene>
<dbReference type="Proteomes" id="UP000033035">
    <property type="component" value="Unassembled WGS sequence"/>
</dbReference>
<accession>A0A0F5JDC5</accession>
<dbReference type="HOGENOM" id="CLU_3366323_0_0_10"/>
<reference evidence="1 2" key="1">
    <citation type="submission" date="2013-04" db="EMBL/GenBank/DDBJ databases">
        <title>The Genome Sequence of Parabacteroides gordonii DSM 23371.</title>
        <authorList>
            <consortium name="The Broad Institute Genomics Platform"/>
            <person name="Earl A."/>
            <person name="Ward D."/>
            <person name="Feldgarden M."/>
            <person name="Gevers D."/>
            <person name="Martens E."/>
            <person name="Sakamoto M."/>
            <person name="Benno Y."/>
            <person name="Suzuki N."/>
            <person name="Matsunaga N."/>
            <person name="Koshihara K."/>
            <person name="Seki M."/>
            <person name="Komiya H."/>
            <person name="Walker B."/>
            <person name="Young S."/>
            <person name="Zeng Q."/>
            <person name="Gargeya S."/>
            <person name="Fitzgerald M."/>
            <person name="Haas B."/>
            <person name="Abouelleil A."/>
            <person name="Allen A.W."/>
            <person name="Alvarado L."/>
            <person name="Arachchi H.M."/>
            <person name="Berlin A.M."/>
            <person name="Chapman S.B."/>
            <person name="Gainer-Dewar J."/>
            <person name="Goldberg J."/>
            <person name="Griggs A."/>
            <person name="Gujja S."/>
            <person name="Hansen M."/>
            <person name="Howarth C."/>
            <person name="Imamovic A."/>
            <person name="Ireland A."/>
            <person name="Larimer J."/>
            <person name="McCowan C."/>
            <person name="Murphy C."/>
            <person name="Pearson M."/>
            <person name="Poon T.W."/>
            <person name="Priest M."/>
            <person name="Roberts A."/>
            <person name="Saif S."/>
            <person name="Shea T."/>
            <person name="Sisk P."/>
            <person name="Sykes S."/>
            <person name="Wortman J."/>
            <person name="Nusbaum C."/>
            <person name="Birren B."/>
        </authorList>
    </citation>
    <scope>NUCLEOTIDE SEQUENCE [LARGE SCALE GENOMIC DNA]</scope>
    <source>
        <strain evidence="1 2">MS-1</strain>
    </source>
</reference>
<dbReference type="EMBL" id="AQHW01000015">
    <property type="protein sequence ID" value="KKB55718.1"/>
    <property type="molecule type" value="Genomic_DNA"/>
</dbReference>
<organism evidence="1 2">
    <name type="scientific">Parabacteroides gordonii MS-1 = DSM 23371</name>
    <dbReference type="NCBI Taxonomy" id="1203610"/>
    <lineage>
        <taxon>Bacteria</taxon>
        <taxon>Pseudomonadati</taxon>
        <taxon>Bacteroidota</taxon>
        <taxon>Bacteroidia</taxon>
        <taxon>Bacteroidales</taxon>
        <taxon>Tannerellaceae</taxon>
        <taxon>Parabacteroides</taxon>
    </lineage>
</organism>
<keyword evidence="2" id="KW-1185">Reference proteome</keyword>
<sequence>MTIIQSVKFFVDNFVTNTTKTFLSHDMIVVNVVTQ</sequence>
<proteinExistence type="predicted"/>
<dbReference type="AlphaFoldDB" id="A0A0F5JDC5"/>
<protein>
    <submittedName>
        <fullName evidence="1">Uncharacterized protein</fullName>
    </submittedName>
</protein>
<dbReference type="PATRIC" id="fig|1203610.3.peg.3257"/>
<evidence type="ECO:0000313" key="2">
    <source>
        <dbReference type="Proteomes" id="UP000033035"/>
    </source>
</evidence>
<name>A0A0F5JDC5_9BACT</name>